<proteinExistence type="inferred from homology"/>
<dbReference type="AlphaFoldDB" id="I3ECS9"/>
<dbReference type="OrthoDB" id="9815856at2"/>
<evidence type="ECO:0000256" key="8">
    <source>
        <dbReference type="ARBA" id="ARBA00048617"/>
    </source>
</evidence>
<dbReference type="STRING" id="796606.BMMGA3_12680"/>
<dbReference type="KEGG" id="bmet:BMMGA3_12680"/>
<name>I3ECS9_BACMM</name>
<evidence type="ECO:0000256" key="2">
    <source>
        <dbReference type="ARBA" id="ARBA00008133"/>
    </source>
</evidence>
<evidence type="ECO:0000256" key="1">
    <source>
        <dbReference type="ARBA" id="ARBA00004772"/>
    </source>
</evidence>
<comment type="similarity">
    <text evidence="2 9">Belongs to the uroporphyrinogen-III synthase family.</text>
</comment>
<dbReference type="GO" id="GO:0006780">
    <property type="term" value="P:uroporphyrinogen III biosynthetic process"/>
    <property type="evidence" value="ECO:0007669"/>
    <property type="project" value="UniProtKB-UniRule"/>
</dbReference>
<evidence type="ECO:0000313" key="11">
    <source>
        <dbReference type="EMBL" id="AIE60929.1"/>
    </source>
</evidence>
<dbReference type="eggNOG" id="COG1587">
    <property type="taxonomic scope" value="Bacteria"/>
</dbReference>
<keyword evidence="4 9" id="KW-0456">Lyase</keyword>
<dbReference type="GO" id="GO:0004852">
    <property type="term" value="F:uroporphyrinogen-III synthase activity"/>
    <property type="evidence" value="ECO:0007669"/>
    <property type="project" value="UniProtKB-UniRule"/>
</dbReference>
<dbReference type="RefSeq" id="WP_003347593.1">
    <property type="nucleotide sequence ID" value="NZ_ADWW01000001.1"/>
</dbReference>
<keyword evidence="12" id="KW-1185">Reference proteome</keyword>
<dbReference type="PANTHER" id="PTHR38042:SF1">
    <property type="entry name" value="UROPORPHYRINOGEN-III SYNTHASE, CHLOROPLASTIC"/>
    <property type="match status" value="1"/>
</dbReference>
<evidence type="ECO:0000256" key="4">
    <source>
        <dbReference type="ARBA" id="ARBA00023239"/>
    </source>
</evidence>
<keyword evidence="5 9" id="KW-0627">Porphyrin biosynthesis</keyword>
<dbReference type="EMBL" id="CP007739">
    <property type="protein sequence ID" value="AIE60929.1"/>
    <property type="molecule type" value="Genomic_DNA"/>
</dbReference>
<dbReference type="InterPro" id="IPR003754">
    <property type="entry name" value="4pyrrol_synth_uPrphyn_synth"/>
</dbReference>
<dbReference type="GO" id="GO:0006782">
    <property type="term" value="P:protoporphyrinogen IX biosynthetic process"/>
    <property type="evidence" value="ECO:0007669"/>
    <property type="project" value="UniProtKB-UniRule"/>
</dbReference>
<evidence type="ECO:0000259" key="10">
    <source>
        <dbReference type="Pfam" id="PF02602"/>
    </source>
</evidence>
<accession>I3ECS9</accession>
<dbReference type="SUPFAM" id="SSF69618">
    <property type="entry name" value="HemD-like"/>
    <property type="match status" value="1"/>
</dbReference>
<evidence type="ECO:0000256" key="6">
    <source>
        <dbReference type="ARBA" id="ARBA00037589"/>
    </source>
</evidence>
<dbReference type="HOGENOM" id="CLU_011276_9_5_9"/>
<dbReference type="Pfam" id="PF02602">
    <property type="entry name" value="HEM4"/>
    <property type="match status" value="1"/>
</dbReference>
<dbReference type="PANTHER" id="PTHR38042">
    <property type="entry name" value="UROPORPHYRINOGEN-III SYNTHASE, CHLOROPLASTIC"/>
    <property type="match status" value="1"/>
</dbReference>
<evidence type="ECO:0000256" key="5">
    <source>
        <dbReference type="ARBA" id="ARBA00023244"/>
    </source>
</evidence>
<dbReference type="InterPro" id="IPR039793">
    <property type="entry name" value="UROS/Hem4"/>
</dbReference>
<reference evidence="11 12" key="1">
    <citation type="journal article" date="2015" name="BMC Genomics">
        <title>Transcriptome analysis of thermophilic methylotrophic Bacillus methanolicus MGA3 using RNA-sequencing provides detailed insights into its previously uncharted transcriptional landscape.</title>
        <authorList>
            <person name="Irla M."/>
            <person name="Neshat A."/>
            <person name="Brautaset T."/>
            <person name="Ruckert C."/>
            <person name="Kalinowski J."/>
            <person name="Wendisch V.F."/>
        </authorList>
    </citation>
    <scope>NUCLEOTIDE SEQUENCE [LARGE SCALE GENOMIC DNA]</scope>
    <source>
        <strain evidence="12">MGA3 / ATCC 53907</strain>
    </source>
</reference>
<evidence type="ECO:0000256" key="9">
    <source>
        <dbReference type="RuleBase" id="RU366031"/>
    </source>
</evidence>
<dbReference type="Proteomes" id="UP000027602">
    <property type="component" value="Chromosome"/>
</dbReference>
<dbReference type="EC" id="4.2.1.75" evidence="3 9"/>
<dbReference type="Gene3D" id="3.40.50.10090">
    <property type="match status" value="2"/>
</dbReference>
<comment type="function">
    <text evidence="6 9">Catalyzes cyclization of the linear tetrapyrrole, hydroxymethylbilane, to the macrocyclic uroporphyrinogen III.</text>
</comment>
<gene>
    <name evidence="11" type="ORF">BMMGA3_12680</name>
</gene>
<comment type="pathway">
    <text evidence="1 9">Porphyrin-containing compound metabolism; protoporphyrin-IX biosynthesis; coproporphyrinogen-III from 5-aminolevulinate: step 3/4.</text>
</comment>
<evidence type="ECO:0000256" key="7">
    <source>
        <dbReference type="ARBA" id="ARBA00040167"/>
    </source>
</evidence>
<evidence type="ECO:0000313" key="12">
    <source>
        <dbReference type="Proteomes" id="UP000027602"/>
    </source>
</evidence>
<organism evidence="11 12">
    <name type="scientific">Bacillus methanolicus (strain MGA3 / ATCC 53907)</name>
    <dbReference type="NCBI Taxonomy" id="796606"/>
    <lineage>
        <taxon>Bacteria</taxon>
        <taxon>Bacillati</taxon>
        <taxon>Bacillota</taxon>
        <taxon>Bacilli</taxon>
        <taxon>Bacillales</taxon>
        <taxon>Bacillaceae</taxon>
        <taxon>Bacillus</taxon>
    </lineage>
</organism>
<sequence length="257" mass="28828">MRSSLPLRGKSVLIPRGKNHSKSFAELVRDYGGIPVEIPLIAFRPVTETEEIRGIIKKLNSYDWIVFTSSVTVDTFFSFLGNRKIVSKIAVIGKKTEHTLNEKGYKADFRPTEYVAEGFVKEFLPYVTKGLKILLPKGNLAREYIASSLQERGAHVEEVIIYETYFPETSRLLLADAVQSGKVDILTFTSPSTVSHFMKIVRENNGYEKMKDCIVACIGPVTAEKASSLGLKVDVVPQIYTIEEMVKGIVQFIEKNN</sequence>
<protein>
    <recommendedName>
        <fullName evidence="7 9">Uroporphyrinogen-III synthase</fullName>
        <ecNumber evidence="3 9">4.2.1.75</ecNumber>
    </recommendedName>
</protein>
<dbReference type="UniPathway" id="UPA00251">
    <property type="reaction ID" value="UER00320"/>
</dbReference>
<evidence type="ECO:0000256" key="3">
    <source>
        <dbReference type="ARBA" id="ARBA00013109"/>
    </source>
</evidence>
<comment type="catalytic activity">
    <reaction evidence="8 9">
        <text>hydroxymethylbilane = uroporphyrinogen III + H2O</text>
        <dbReference type="Rhea" id="RHEA:18965"/>
        <dbReference type="ChEBI" id="CHEBI:15377"/>
        <dbReference type="ChEBI" id="CHEBI:57308"/>
        <dbReference type="ChEBI" id="CHEBI:57845"/>
        <dbReference type="EC" id="4.2.1.75"/>
    </reaction>
</comment>
<feature type="domain" description="Tetrapyrrole biosynthesis uroporphyrinogen III synthase" evidence="10">
    <location>
        <begin position="23"/>
        <end position="246"/>
    </location>
</feature>
<dbReference type="CDD" id="cd06578">
    <property type="entry name" value="HemD"/>
    <property type="match status" value="1"/>
</dbReference>
<dbReference type="InterPro" id="IPR036108">
    <property type="entry name" value="4pyrrol_syn_uPrphyn_synt_sf"/>
</dbReference>